<sequence length="340" mass="38333">MKYGFWPYGVFKKLGIPGPRPIPFLGTTLGYRQGIMKFDAACFKKYGKMWGFYDGRTPVLAVTDPAIIKTILVKECYSTFTNRREFGPAGELDTAISIVKDEQWKRIRTVLSPTFTSGKLKDMFPIMVHHEKMLIKNIQAKADKDEPVDIKFAFGAYSMDVVTGTSFGVTTDSMNNPEDPFVKEAQKLVKFDFTSPLFILIYVFPFLNPLLSLMGISIFPRSPTKFFAKSIAKIRADREKGKEKGRVDFLQLMIDSQKSNGPNGSNNAAHSYKALTDTEILAQATIFIFAGYEATSNMLGFMAYELAVHPDVQQKLQEEIDSTLPNKVWQHQRRAQAALL</sequence>
<protein>
    <submittedName>
        <fullName evidence="1">Uncharacterized protein</fullName>
    </submittedName>
</protein>
<reference evidence="1" key="1">
    <citation type="submission" date="2021-08" db="EMBL/GenBank/DDBJ databases">
        <title>The first chromosome-level gecko genome reveals the dynamic sex chromosomes of Neotropical dwarf geckos (Sphaerodactylidae: Sphaerodactylus).</title>
        <authorList>
            <person name="Pinto B.J."/>
            <person name="Keating S.E."/>
            <person name="Gamble T."/>
        </authorList>
    </citation>
    <scope>NUCLEOTIDE SEQUENCE</scope>
    <source>
        <strain evidence="1">TG3544</strain>
    </source>
</reference>
<evidence type="ECO:0000313" key="1">
    <source>
        <dbReference type="EMBL" id="KAH8005765.1"/>
    </source>
</evidence>
<dbReference type="EMBL" id="CM037617">
    <property type="protein sequence ID" value="KAH8005765.1"/>
    <property type="molecule type" value="Genomic_DNA"/>
</dbReference>
<name>A0ACB8FKL4_9SAUR</name>
<gene>
    <name evidence="1" type="ORF">K3G42_031096</name>
</gene>
<organism evidence="1 2">
    <name type="scientific">Sphaerodactylus townsendi</name>
    <dbReference type="NCBI Taxonomy" id="933632"/>
    <lineage>
        <taxon>Eukaryota</taxon>
        <taxon>Metazoa</taxon>
        <taxon>Chordata</taxon>
        <taxon>Craniata</taxon>
        <taxon>Vertebrata</taxon>
        <taxon>Euteleostomi</taxon>
        <taxon>Lepidosauria</taxon>
        <taxon>Squamata</taxon>
        <taxon>Bifurcata</taxon>
        <taxon>Gekkota</taxon>
        <taxon>Sphaerodactylidae</taxon>
        <taxon>Sphaerodactylus</taxon>
    </lineage>
</organism>
<keyword evidence="2" id="KW-1185">Reference proteome</keyword>
<accession>A0ACB8FKL4</accession>
<evidence type="ECO:0000313" key="2">
    <source>
        <dbReference type="Proteomes" id="UP000827872"/>
    </source>
</evidence>
<comment type="caution">
    <text evidence="1">The sequence shown here is derived from an EMBL/GenBank/DDBJ whole genome shotgun (WGS) entry which is preliminary data.</text>
</comment>
<proteinExistence type="predicted"/>
<dbReference type="Proteomes" id="UP000827872">
    <property type="component" value="Linkage Group LG04"/>
</dbReference>